<evidence type="ECO:0000256" key="1">
    <source>
        <dbReference type="SAM" id="MobiDB-lite"/>
    </source>
</evidence>
<dbReference type="Gene3D" id="3.40.50.300">
    <property type="entry name" value="P-loop containing nucleotide triphosphate hydrolases"/>
    <property type="match status" value="1"/>
</dbReference>
<dbReference type="InterPro" id="IPR011990">
    <property type="entry name" value="TPR-like_helical_dom_sf"/>
</dbReference>
<reference evidence="4" key="1">
    <citation type="submission" date="2016-10" db="EMBL/GenBank/DDBJ databases">
        <authorList>
            <person name="Varghese N."/>
            <person name="Submissions S."/>
        </authorList>
    </citation>
    <scope>NUCLEOTIDE SEQUENCE [LARGE SCALE GENOMIC DNA]</scope>
    <source>
        <strain evidence="4">DSM 22619</strain>
    </source>
</reference>
<dbReference type="PANTHER" id="PTHR35807">
    <property type="entry name" value="TRANSCRIPTIONAL REGULATOR REDD-RELATED"/>
    <property type="match status" value="1"/>
</dbReference>
<dbReference type="Pfam" id="PF03704">
    <property type="entry name" value="BTAD"/>
    <property type="match status" value="1"/>
</dbReference>
<dbReference type="SUPFAM" id="SSF48452">
    <property type="entry name" value="TPR-like"/>
    <property type="match status" value="1"/>
</dbReference>
<dbReference type="SMART" id="SM01043">
    <property type="entry name" value="BTAD"/>
    <property type="match status" value="1"/>
</dbReference>
<proteinExistence type="predicted"/>
<dbReference type="InterPro" id="IPR027417">
    <property type="entry name" value="P-loop_NTPase"/>
</dbReference>
<dbReference type="SUPFAM" id="SSF52540">
    <property type="entry name" value="P-loop containing nucleoside triphosphate hydrolases"/>
    <property type="match status" value="1"/>
</dbReference>
<evidence type="ECO:0000313" key="4">
    <source>
        <dbReference type="Proteomes" id="UP000198528"/>
    </source>
</evidence>
<feature type="compositionally biased region" description="Acidic residues" evidence="1">
    <location>
        <begin position="989"/>
        <end position="998"/>
    </location>
</feature>
<dbReference type="InterPro" id="IPR051677">
    <property type="entry name" value="AfsR-DnrI-RedD_regulator"/>
</dbReference>
<dbReference type="InterPro" id="IPR036388">
    <property type="entry name" value="WH-like_DNA-bd_sf"/>
</dbReference>
<sequence>MLVHPTIDCEEDAYSELRTRTLPTRNELMGAWSNVVSSREKVIVVCGDAGVGKTFFLDCIAAHERSIGAGIKTISLKKCGENELGQRFVRFSRETVQQSEGSPRITVCVDDVPAADERSYSRIGRAIKKMSNAGCTVVIALRPECEGLLDVLENPFIMDMHRLLAKVYPGQDAGLTNGIPKLIAALRSDYEVGDRIEHGGHTYRMAIREMVSDAVRDSLPNEDIELRLSLLLLGRGSLDDSVRICQHADEESLSLLEREAPFFGVSVADSSFHVAGLSDLEIFHECRQEIAEACASAEHIALNVAETLGRRGEYRRMGFVLDAIRDSALAISFASRHGVDLVCAGHTSLVSRSVRLSDPNDDAAQQRALINSLAVAEISAKRDEAVSLRESCGALAKTDACEKSALRHAAMLGACRELMAGHRIARIRRNPNLDDDQIELMYDHLHAAKYIVDGKFLAGFDALLDNPGRKRMDGIPSAMLADDFYICEMMLGEVPVQNGGGAGSSLEVFTECGSGRLASIHLGMRSALRILMGRVTNFPEVEKIVTRLGSTDDLVPQAAFLIAAAVADLRMRAYASASVRAKRAASLARDASADYLLAAASLVSDAIEAAAGTELECKVRSRGSGPAIGALNDLRRMLAQASRGDTSSPVRFDVLQRSTCSREILWALNLLLNDCGQASRNIRSIMPANWVRYSSSLLGALNERQDQGDGPERSYSESGKEKGDKPLRIRTLGTFSVAIDGRELPVSALGARRGRNLVYALALTRGHSLAKREAINMIWGDCDYSTGNQKLYETVCLARKILRVGDDRESVILTGRSSGRIALDMTKVTIDVDEFEARANDALSSEGMDRSVVALASEARDIYSGGVAEMIDDPSGMIEGRIEALTTLHADVMVAGAKAALREGKTYLSSQLSGEALKDDSLREDALLQYVTALGVLGRTAEIVTAYRRYKDALVHKYHAMPSETVRKSVDEALEHSGSSLTAGRIDGVAEDGDEEVS</sequence>
<dbReference type="Proteomes" id="UP000198528">
    <property type="component" value="Unassembled WGS sequence"/>
</dbReference>
<feature type="domain" description="Bacterial transcriptional activator" evidence="2">
    <location>
        <begin position="830"/>
        <end position="974"/>
    </location>
</feature>
<evidence type="ECO:0000259" key="2">
    <source>
        <dbReference type="SMART" id="SM01043"/>
    </source>
</evidence>
<feature type="compositionally biased region" description="Basic and acidic residues" evidence="1">
    <location>
        <begin position="703"/>
        <end position="725"/>
    </location>
</feature>
<protein>
    <submittedName>
        <fullName evidence="3">DNA-binding transcriptional activator of the SARP family</fullName>
    </submittedName>
</protein>
<dbReference type="STRING" id="604330.SAMN04489857_2066"/>
<keyword evidence="3" id="KW-0238">DNA-binding</keyword>
<evidence type="ECO:0000313" key="3">
    <source>
        <dbReference type="EMBL" id="SDC43168.1"/>
    </source>
</evidence>
<organism evidence="3 4">
    <name type="scientific">Parafannyhessea umbonata</name>
    <dbReference type="NCBI Taxonomy" id="604330"/>
    <lineage>
        <taxon>Bacteria</taxon>
        <taxon>Bacillati</taxon>
        <taxon>Actinomycetota</taxon>
        <taxon>Coriobacteriia</taxon>
        <taxon>Coriobacteriales</taxon>
        <taxon>Atopobiaceae</taxon>
        <taxon>Parafannyhessea</taxon>
    </lineage>
</organism>
<dbReference type="AlphaFoldDB" id="A0A1G6LIR1"/>
<dbReference type="GO" id="GO:0003677">
    <property type="term" value="F:DNA binding"/>
    <property type="evidence" value="ECO:0007669"/>
    <property type="project" value="UniProtKB-KW"/>
</dbReference>
<accession>A0A1G6LIR1</accession>
<dbReference type="Gene3D" id="1.10.10.10">
    <property type="entry name" value="Winged helix-like DNA-binding domain superfamily/Winged helix DNA-binding domain"/>
    <property type="match status" value="1"/>
</dbReference>
<keyword evidence="4" id="KW-1185">Reference proteome</keyword>
<feature type="region of interest" description="Disordered" evidence="1">
    <location>
        <begin position="971"/>
        <end position="998"/>
    </location>
</feature>
<gene>
    <name evidence="3" type="ORF">SAMN04487824_11446</name>
</gene>
<name>A0A1G6LIR1_9ACTN</name>
<dbReference type="Gene3D" id="1.25.40.10">
    <property type="entry name" value="Tetratricopeptide repeat domain"/>
    <property type="match status" value="1"/>
</dbReference>
<dbReference type="InterPro" id="IPR005158">
    <property type="entry name" value="BTAD"/>
</dbReference>
<feature type="region of interest" description="Disordered" evidence="1">
    <location>
        <begin position="702"/>
        <end position="725"/>
    </location>
</feature>
<dbReference type="EMBL" id="FMZL01000014">
    <property type="protein sequence ID" value="SDC43168.1"/>
    <property type="molecule type" value="Genomic_DNA"/>
</dbReference>